<dbReference type="RefSeq" id="WP_250913212.1">
    <property type="nucleotide sequence ID" value="NZ_JAMXLX010000013.1"/>
</dbReference>
<dbReference type="GO" id="GO:0004386">
    <property type="term" value="F:helicase activity"/>
    <property type="evidence" value="ECO:0007669"/>
    <property type="project" value="UniProtKB-KW"/>
</dbReference>
<keyword evidence="2" id="KW-0067">ATP-binding</keyword>
<evidence type="ECO:0000256" key="2">
    <source>
        <dbReference type="ARBA" id="ARBA00022840"/>
    </source>
</evidence>
<gene>
    <name evidence="6" type="ORF">NBH21_24420</name>
</gene>
<dbReference type="InterPro" id="IPR052511">
    <property type="entry name" value="ATP-dep_Helicase"/>
</dbReference>
<dbReference type="InterPro" id="IPR011545">
    <property type="entry name" value="DEAD/DEAH_box_helicase_dom"/>
</dbReference>
<dbReference type="GO" id="GO:0005524">
    <property type="term" value="F:ATP binding"/>
    <property type="evidence" value="ECO:0007669"/>
    <property type="project" value="UniProtKB-KW"/>
</dbReference>
<dbReference type="PANTHER" id="PTHR47962:SF5">
    <property type="entry name" value="ATP-DEPENDENT HELICASE LHR-RELATED"/>
    <property type="match status" value="1"/>
</dbReference>
<evidence type="ECO:0000259" key="5">
    <source>
        <dbReference type="PROSITE" id="PS51194"/>
    </source>
</evidence>
<feature type="domain" description="Helicase C-terminal" evidence="5">
    <location>
        <begin position="266"/>
        <end position="418"/>
    </location>
</feature>
<dbReference type="PROSITE" id="PS51192">
    <property type="entry name" value="HELICASE_ATP_BIND_1"/>
    <property type="match status" value="1"/>
</dbReference>
<comment type="caution">
    <text evidence="6">The sequence shown here is derived from an EMBL/GenBank/DDBJ whole genome shotgun (WGS) entry which is preliminary data.</text>
</comment>
<evidence type="ECO:0000259" key="4">
    <source>
        <dbReference type="PROSITE" id="PS51192"/>
    </source>
</evidence>
<feature type="domain" description="Helicase ATP-binding" evidence="4">
    <location>
        <begin position="33"/>
        <end position="198"/>
    </location>
</feature>
<dbReference type="Pfam" id="PF00271">
    <property type="entry name" value="Helicase_C"/>
    <property type="match status" value="1"/>
</dbReference>
<dbReference type="AlphaFoldDB" id="A0AAJ1F7F4"/>
<feature type="region of interest" description="Disordered" evidence="3">
    <location>
        <begin position="239"/>
        <end position="261"/>
    </location>
</feature>
<keyword evidence="6" id="KW-0347">Helicase</keyword>
<keyword evidence="6" id="KW-0378">Hydrolase</keyword>
<dbReference type="EMBL" id="JAMXLX010000013">
    <property type="protein sequence ID" value="MCO5959915.1"/>
    <property type="molecule type" value="Genomic_DNA"/>
</dbReference>
<evidence type="ECO:0000313" key="6">
    <source>
        <dbReference type="EMBL" id="MCO5959915.1"/>
    </source>
</evidence>
<dbReference type="Proteomes" id="UP001155380">
    <property type="component" value="Unassembled WGS sequence"/>
</dbReference>
<sequence>MQPSAFERLSQPIRRWIWAQKWQRLRDVQEKAIPAVLAGGDVVVSARTAAGKTEAAILPLLTRVLDGQGRDGFRILYVSPLKALINDQYRRLEPLCGACDIPLHKWHGDVSADAKSRARKNPSGVVLITPESLEALLVRRGKEVRFLFSSLEAIVIDELHAFIGTERGMQLQSILNRIEIECGRERIDRVGLSATLGDMRLAADALRPAGGANVAVIEGNDEGNGLKLQIRGYYDKEEISKDDSEEVAETPPGTETDERHGIPERLANDLFRFLRGHRNLLFGGSRERVELYADRLRLMCEENRVPNEFFPHHGSLSKAEREDVELRLRDDPRPTTAVATTTLELGIDIGDVESVAQIGPGFSVSSLRQRLGRSGRRAGRPAVMRMFVIERNPGRGQHPLERLNLGLVQSIAMIECLKDGWCEPPAPTGVHLSTLLHQVLALILQNGGVSLQTAWKVLCDRGPFKSVDRTTFADLLRCMASEENKLIEQSTEGLLMIGEFGERITEAHDFYPVFSTEREYRIMHDARTLGTYPLESAIRSGETLIFAGRRWQVLEVDDATRIITVKPTRGGKPPRFSGNVGGLHDRIVLEMKRVLQSSEQYAYIDRVAAEMLGSARACFGELGLATRSILPYADGALVLPWIGTRKLTTLALAFLSRDFRTAQYQHSLELQDCDPEGASQCLERWSAGDVPTIDALMTGVARPNVARFDNHLSWDLMTMVTVRERLDYGALQGIAISLCDDHEVKPRDVASEGL</sequence>
<dbReference type="Gene3D" id="3.40.50.300">
    <property type="entry name" value="P-loop containing nucleotide triphosphate hydrolases"/>
    <property type="match status" value="2"/>
</dbReference>
<dbReference type="Pfam" id="PF00270">
    <property type="entry name" value="DEAD"/>
    <property type="match status" value="1"/>
</dbReference>
<keyword evidence="1" id="KW-0547">Nucleotide-binding</keyword>
<name>A0AAJ1F7F4_9HYPH</name>
<dbReference type="SMART" id="SM00487">
    <property type="entry name" value="DEXDc"/>
    <property type="match status" value="1"/>
</dbReference>
<dbReference type="GO" id="GO:0003677">
    <property type="term" value="F:DNA binding"/>
    <property type="evidence" value="ECO:0007669"/>
    <property type="project" value="TreeGrafter"/>
</dbReference>
<protein>
    <submittedName>
        <fullName evidence="6">DEAD/DEAH box helicase</fullName>
    </submittedName>
</protein>
<dbReference type="InterPro" id="IPR001650">
    <property type="entry name" value="Helicase_C-like"/>
</dbReference>
<organism evidence="6 7">
    <name type="scientific">Ciceribacter sichuanensis</name>
    <dbReference type="NCBI Taxonomy" id="2949647"/>
    <lineage>
        <taxon>Bacteria</taxon>
        <taxon>Pseudomonadati</taxon>
        <taxon>Pseudomonadota</taxon>
        <taxon>Alphaproteobacteria</taxon>
        <taxon>Hyphomicrobiales</taxon>
        <taxon>Rhizobiaceae</taxon>
        <taxon>Ciceribacter</taxon>
    </lineage>
</organism>
<dbReference type="PANTHER" id="PTHR47962">
    <property type="entry name" value="ATP-DEPENDENT HELICASE LHR-RELATED-RELATED"/>
    <property type="match status" value="1"/>
</dbReference>
<evidence type="ECO:0000256" key="1">
    <source>
        <dbReference type="ARBA" id="ARBA00022741"/>
    </source>
</evidence>
<dbReference type="SMART" id="SM00490">
    <property type="entry name" value="HELICc"/>
    <property type="match status" value="1"/>
</dbReference>
<evidence type="ECO:0000256" key="3">
    <source>
        <dbReference type="SAM" id="MobiDB-lite"/>
    </source>
</evidence>
<dbReference type="InterPro" id="IPR027417">
    <property type="entry name" value="P-loop_NTPase"/>
</dbReference>
<dbReference type="SUPFAM" id="SSF52540">
    <property type="entry name" value="P-loop containing nucleoside triphosphate hydrolases"/>
    <property type="match status" value="1"/>
</dbReference>
<evidence type="ECO:0000313" key="7">
    <source>
        <dbReference type="Proteomes" id="UP001155380"/>
    </source>
</evidence>
<dbReference type="GO" id="GO:0016887">
    <property type="term" value="F:ATP hydrolysis activity"/>
    <property type="evidence" value="ECO:0007669"/>
    <property type="project" value="TreeGrafter"/>
</dbReference>
<dbReference type="PROSITE" id="PS51194">
    <property type="entry name" value="HELICASE_CTER"/>
    <property type="match status" value="1"/>
</dbReference>
<proteinExistence type="predicted"/>
<accession>A0AAJ1F7F4</accession>
<reference evidence="6" key="1">
    <citation type="submission" date="2022-06" db="EMBL/GenBank/DDBJ databases">
        <authorList>
            <person name="Sun Q."/>
        </authorList>
    </citation>
    <scope>NUCLEOTIDE SEQUENCE</scope>
    <source>
        <strain evidence="6">S101</strain>
    </source>
</reference>
<dbReference type="InterPro" id="IPR014001">
    <property type="entry name" value="Helicase_ATP-bd"/>
</dbReference>